<accession>F8MJX4</accession>
<dbReference type="InterPro" id="IPR025676">
    <property type="entry name" value="Clr5_dom"/>
</dbReference>
<dbReference type="VEuPathDB" id="FungiDB:NEUTE1DRAFT_129305"/>
<dbReference type="KEGG" id="nte:NEUTE1DRAFT129305"/>
<dbReference type="EMBL" id="GL891304">
    <property type="protein sequence ID" value="EGO57311.1"/>
    <property type="molecule type" value="Genomic_DNA"/>
</dbReference>
<dbReference type="PANTHER" id="PTHR38788">
    <property type="entry name" value="CLR5 DOMAIN-CONTAINING PROTEIN"/>
    <property type="match status" value="1"/>
</dbReference>
<dbReference type="RefSeq" id="XP_009850454.1">
    <property type="nucleotide sequence ID" value="XM_009852152.1"/>
</dbReference>
<feature type="compositionally biased region" description="Basic and acidic residues" evidence="1">
    <location>
        <begin position="167"/>
        <end position="179"/>
    </location>
</feature>
<evidence type="ECO:0000259" key="2">
    <source>
        <dbReference type="Pfam" id="PF14420"/>
    </source>
</evidence>
<proteinExistence type="predicted"/>
<evidence type="ECO:0000313" key="4">
    <source>
        <dbReference type="Proteomes" id="UP000008065"/>
    </source>
</evidence>
<dbReference type="Proteomes" id="UP000008065">
    <property type="component" value="Unassembled WGS sequence"/>
</dbReference>
<reference evidence="4" key="1">
    <citation type="journal article" date="2011" name="Genetics">
        <title>Massive changes in genome architecture accompany the transition to self-fertility in the filamentous fungus Neurospora tetrasperma.</title>
        <authorList>
            <person name="Ellison C.E."/>
            <person name="Stajich J.E."/>
            <person name="Jacobson D.J."/>
            <person name="Natvig D.O."/>
            <person name="Lapidus A."/>
            <person name="Foster B."/>
            <person name="Aerts A."/>
            <person name="Riley R."/>
            <person name="Lindquist E.A."/>
            <person name="Grigoriev I.V."/>
            <person name="Taylor J.W."/>
        </authorList>
    </citation>
    <scope>NUCLEOTIDE SEQUENCE [LARGE SCALE GENOMIC DNA]</scope>
    <source>
        <strain evidence="4">FGSC 2508 / P0657</strain>
    </source>
</reference>
<keyword evidence="4" id="KW-1185">Reference proteome</keyword>
<sequence>MSNLFQRPSKLDKHRDTIYRLYITENKTLSQVIDIMKRDHNLLASDKKYKRYFKIWGFEKNYKTSEMISMLKMQQKRLREGKKTIFCNENGQKIPKSKFTRFKNRHTIREFTDEELQEVEIPRGITYKTPEPDDTKRRLKNRSSTNRTGERTGMGVEEPQVITQSSRSDRRDNIRREDYQLPARPGSSLSMSYPNWRQCRDTGFIPTNASPAPSAYSLNTTIGAPTAPMAAYTSRQHGQIETNFSPYSTAISDPGEYQSSASLRQGSVSSMPPLDLNDNQAGLFTSTVPSPALLAYMLNTTLGCRISPVAAYTSTEQRSAYALDSLTQFSGAHTAGFVDLSASARLGSLSYNNYQGSHDGPSRGILSSRAPSASYLNNNTCDLDASSVYPFNNTITAPVPLSSPWNGQGPFSTNDPISPGLQLIGSGPSSTYAQVEAFPVGPRHDNHTGDYGEYDDIPTNTVNSTYSPVLQSYLGETEEYPSCNSNNYYTGRISGRQCCG</sequence>
<dbReference type="PANTHER" id="PTHR38788:SF3">
    <property type="entry name" value="CLR5 DOMAIN-CONTAINING PROTEIN"/>
    <property type="match status" value="1"/>
</dbReference>
<evidence type="ECO:0000313" key="3">
    <source>
        <dbReference type="EMBL" id="EGO57311.1"/>
    </source>
</evidence>
<dbReference type="Pfam" id="PF14420">
    <property type="entry name" value="Clr5"/>
    <property type="match status" value="1"/>
</dbReference>
<dbReference type="HOGENOM" id="CLU_589967_0_0_1"/>
<organism evidence="3 4">
    <name type="scientific">Neurospora tetrasperma (strain FGSC 2508 / ATCC MYA-4615 / P0657)</name>
    <dbReference type="NCBI Taxonomy" id="510951"/>
    <lineage>
        <taxon>Eukaryota</taxon>
        <taxon>Fungi</taxon>
        <taxon>Dikarya</taxon>
        <taxon>Ascomycota</taxon>
        <taxon>Pezizomycotina</taxon>
        <taxon>Sordariomycetes</taxon>
        <taxon>Sordariomycetidae</taxon>
        <taxon>Sordariales</taxon>
        <taxon>Sordariaceae</taxon>
        <taxon>Neurospora</taxon>
    </lineage>
</organism>
<evidence type="ECO:0000256" key="1">
    <source>
        <dbReference type="SAM" id="MobiDB-lite"/>
    </source>
</evidence>
<dbReference type="AlphaFoldDB" id="F8MJX4"/>
<dbReference type="GeneID" id="20825300"/>
<feature type="region of interest" description="Disordered" evidence="1">
    <location>
        <begin position="126"/>
        <end position="193"/>
    </location>
</feature>
<gene>
    <name evidence="3" type="ORF">NEUTE1DRAFT_129305</name>
</gene>
<dbReference type="OrthoDB" id="4589408at2759"/>
<feature type="domain" description="Clr5" evidence="2">
    <location>
        <begin position="9"/>
        <end position="60"/>
    </location>
</feature>
<protein>
    <recommendedName>
        <fullName evidence="2">Clr5 domain-containing protein</fullName>
    </recommendedName>
</protein>
<name>F8MJX4_NEUT8</name>